<feature type="signal peptide" evidence="7">
    <location>
        <begin position="1"/>
        <end position="18"/>
    </location>
</feature>
<feature type="region of interest" description="Disordered" evidence="6">
    <location>
        <begin position="74"/>
        <end position="103"/>
    </location>
</feature>
<reference evidence="8" key="1">
    <citation type="submission" date="2025-08" db="UniProtKB">
        <authorList>
            <consortium name="Ensembl"/>
        </authorList>
    </citation>
    <scope>IDENTIFICATION</scope>
</reference>
<keyword evidence="5" id="KW-0325">Glycoprotein</keyword>
<feature type="chain" id="PRO_5034773354" description="Glycosylation-dependent cell adhesion molecule 1" evidence="7">
    <location>
        <begin position="19"/>
        <end position="152"/>
    </location>
</feature>
<dbReference type="GeneTree" id="ENSGT00520000060242"/>
<evidence type="ECO:0000256" key="2">
    <source>
        <dbReference type="ARBA" id="ARBA00017339"/>
    </source>
</evidence>
<name>A0A8C8ZUE7_PROSS</name>
<dbReference type="Proteomes" id="UP000694414">
    <property type="component" value="Unplaced"/>
</dbReference>
<evidence type="ECO:0000256" key="6">
    <source>
        <dbReference type="SAM" id="MobiDB-lite"/>
    </source>
</evidence>
<evidence type="ECO:0000256" key="5">
    <source>
        <dbReference type="ARBA" id="ARBA00023180"/>
    </source>
</evidence>
<evidence type="ECO:0000256" key="1">
    <source>
        <dbReference type="ARBA" id="ARBA00006292"/>
    </source>
</evidence>
<evidence type="ECO:0000256" key="7">
    <source>
        <dbReference type="SAM" id="SignalP"/>
    </source>
</evidence>
<dbReference type="InterPro" id="IPR007906">
    <property type="entry name" value="GLYCAM-1"/>
</dbReference>
<keyword evidence="9" id="KW-1185">Reference proteome</keyword>
<evidence type="ECO:0000313" key="9">
    <source>
        <dbReference type="Proteomes" id="UP000694414"/>
    </source>
</evidence>
<evidence type="ECO:0000256" key="3">
    <source>
        <dbReference type="ARBA" id="ARBA00022553"/>
    </source>
</evidence>
<sequence>MKFFTVLLLASLASTSLAILNGESGLLPTPLDAQFTASSHPGMDHVSSEDFSKESFNSQEELISEENVVIKSAGQKSQNPELLHPMPQEDSFRNAELQSEETAELTPMAAITSEGKLAKFRQKIGKNLDKAAKEITNSLQSLIPSANDVMRP</sequence>
<dbReference type="AlphaFoldDB" id="A0A8C8ZUE7"/>
<dbReference type="Ensembl" id="ENSPSMT00000027296.1">
    <property type="protein sequence ID" value="ENSPSMP00000023503.1"/>
    <property type="gene ID" value="ENSPSMG00000016621.1"/>
</dbReference>
<comment type="similarity">
    <text evidence="1">Belongs to the PP3/GlyCAM-1 family.</text>
</comment>
<evidence type="ECO:0000313" key="8">
    <source>
        <dbReference type="Ensembl" id="ENSPSMP00000023503.1"/>
    </source>
</evidence>
<protein>
    <recommendedName>
        <fullName evidence="2">Glycosylation-dependent cell adhesion molecule 1</fullName>
    </recommendedName>
</protein>
<reference evidence="8" key="2">
    <citation type="submission" date="2025-09" db="UniProtKB">
        <authorList>
            <consortium name="Ensembl"/>
        </authorList>
    </citation>
    <scope>IDENTIFICATION</scope>
</reference>
<dbReference type="Pfam" id="PF05242">
    <property type="entry name" value="GLYCAM-1"/>
    <property type="match status" value="1"/>
</dbReference>
<accession>A0A8C8ZUE7</accession>
<evidence type="ECO:0000256" key="4">
    <source>
        <dbReference type="ARBA" id="ARBA00022729"/>
    </source>
</evidence>
<organism evidence="8 9">
    <name type="scientific">Prolemur simus</name>
    <name type="common">Greater bamboo lemur</name>
    <name type="synonym">Hapalemur simus</name>
    <dbReference type="NCBI Taxonomy" id="1328070"/>
    <lineage>
        <taxon>Eukaryota</taxon>
        <taxon>Metazoa</taxon>
        <taxon>Chordata</taxon>
        <taxon>Craniata</taxon>
        <taxon>Vertebrata</taxon>
        <taxon>Euteleostomi</taxon>
        <taxon>Mammalia</taxon>
        <taxon>Eutheria</taxon>
        <taxon>Euarchontoglires</taxon>
        <taxon>Primates</taxon>
        <taxon>Strepsirrhini</taxon>
        <taxon>Lemuriformes</taxon>
        <taxon>Lemuridae</taxon>
        <taxon>Prolemur</taxon>
    </lineage>
</organism>
<keyword evidence="3" id="KW-0597">Phosphoprotein</keyword>
<proteinExistence type="inferred from homology"/>
<keyword evidence="4 7" id="KW-0732">Signal</keyword>